<dbReference type="GO" id="GO:0003677">
    <property type="term" value="F:DNA binding"/>
    <property type="evidence" value="ECO:0007669"/>
    <property type="project" value="InterPro"/>
</dbReference>
<dbReference type="InterPro" id="IPR011335">
    <property type="entry name" value="Restrct_endonuc-II-like"/>
</dbReference>
<dbReference type="GO" id="GO:0009307">
    <property type="term" value="P:DNA restriction-modification system"/>
    <property type="evidence" value="ECO:0007669"/>
    <property type="project" value="InterPro"/>
</dbReference>
<dbReference type="SUPFAM" id="SSF52980">
    <property type="entry name" value="Restriction endonuclease-like"/>
    <property type="match status" value="1"/>
</dbReference>
<feature type="domain" description="Restriction endonuclease type IV Mrr" evidence="1">
    <location>
        <begin position="210"/>
        <end position="325"/>
    </location>
</feature>
<dbReference type="Proteomes" id="UP000224413">
    <property type="component" value="Unassembled WGS sequence"/>
</dbReference>
<evidence type="ECO:0000259" key="1">
    <source>
        <dbReference type="Pfam" id="PF04471"/>
    </source>
</evidence>
<evidence type="ECO:0000313" key="2">
    <source>
        <dbReference type="EMBL" id="PFK27015.1"/>
    </source>
</evidence>
<comment type="caution">
    <text evidence="2">The sequence shown here is derived from an EMBL/GenBank/DDBJ whole genome shotgun (WGS) entry which is preliminary data.</text>
</comment>
<reference evidence="2 3" key="1">
    <citation type="submission" date="2017-09" db="EMBL/GenBank/DDBJ databases">
        <title>Large-scale bioinformatics analysis of Bacillus genomes uncovers conserved roles of natural products in bacterial physiology.</title>
        <authorList>
            <consortium name="Agbiome Team Llc"/>
            <person name="Bleich R.M."/>
            <person name="Grubbs K.J."/>
            <person name="Santa Maria K.C."/>
            <person name="Allen S.E."/>
            <person name="Farag S."/>
            <person name="Shank E.A."/>
            <person name="Bowers A."/>
        </authorList>
    </citation>
    <scope>NUCLEOTIDE SEQUENCE [LARGE SCALE GENOMIC DNA]</scope>
    <source>
        <strain evidence="2 3">AFS083741</strain>
    </source>
</reference>
<name>A0A9X6X430_BACCE</name>
<dbReference type="InterPro" id="IPR011856">
    <property type="entry name" value="tRNA_endonuc-like_dom_sf"/>
</dbReference>
<dbReference type="Pfam" id="PF04471">
    <property type="entry name" value="Mrr_cat"/>
    <property type="match status" value="1"/>
</dbReference>
<sequence length="339" mass="38988">MGAIWTKRSQLIGNTGEIVGYKSGLGLTREEFEDIIPEQFHNIWFGEGQETIRIRAESYESLINHLLYKVGNIETPSSMPATIALFKKYENNPESLEMYMVLYPLFIESLNKAIAVAKVSKNKTIDPRPFVELARKKYGLAGIEMAVEMFESTNLELHKSPWGLFRQVNWKNTAQLRELFESESLETLYGKFIDQRYIDYLSHNFDSIGEINWRKFEALTCEFFEKQGYYVEIGEGRDDDGIDARVWLKENDMSGPPTILIQCKRHKAKIEKMVVKSLWADIEHYGAESGLIVTTSSLSPGAEMTCSARNYPITQANRETLKDWINVMRTPYKGIFLAE</sequence>
<dbReference type="InterPro" id="IPR052906">
    <property type="entry name" value="Type_IV_Methyl-Rstrct_Enzyme"/>
</dbReference>
<dbReference type="AlphaFoldDB" id="A0A9X6X430"/>
<dbReference type="PANTHER" id="PTHR30015:SF7">
    <property type="entry name" value="TYPE IV METHYL-DIRECTED RESTRICTION ENZYME ECOKMRR"/>
    <property type="match status" value="1"/>
</dbReference>
<dbReference type="EMBL" id="NUWJ01000036">
    <property type="protein sequence ID" value="PFK27015.1"/>
    <property type="molecule type" value="Genomic_DNA"/>
</dbReference>
<dbReference type="PANTHER" id="PTHR30015">
    <property type="entry name" value="MRR RESTRICTION SYSTEM PROTEIN"/>
    <property type="match status" value="1"/>
</dbReference>
<dbReference type="RefSeq" id="WP_098582755.1">
    <property type="nucleotide sequence ID" value="NZ_NUWJ01000036.1"/>
</dbReference>
<proteinExistence type="predicted"/>
<gene>
    <name evidence="2" type="ORF">COI98_03045</name>
</gene>
<protein>
    <recommendedName>
        <fullName evidence="1">Restriction endonuclease type IV Mrr domain-containing protein</fullName>
    </recommendedName>
</protein>
<accession>A0A9X6X430</accession>
<organism evidence="2 3">
    <name type="scientific">Bacillus cereus</name>
    <dbReference type="NCBI Taxonomy" id="1396"/>
    <lineage>
        <taxon>Bacteria</taxon>
        <taxon>Bacillati</taxon>
        <taxon>Bacillota</taxon>
        <taxon>Bacilli</taxon>
        <taxon>Bacillales</taxon>
        <taxon>Bacillaceae</taxon>
        <taxon>Bacillus</taxon>
        <taxon>Bacillus cereus group</taxon>
    </lineage>
</organism>
<dbReference type="InterPro" id="IPR007560">
    <property type="entry name" value="Restrct_endonuc_IV_Mrr"/>
</dbReference>
<evidence type="ECO:0000313" key="3">
    <source>
        <dbReference type="Proteomes" id="UP000224413"/>
    </source>
</evidence>
<dbReference type="GO" id="GO:0015666">
    <property type="term" value="F:restriction endodeoxyribonuclease activity"/>
    <property type="evidence" value="ECO:0007669"/>
    <property type="project" value="TreeGrafter"/>
</dbReference>
<dbReference type="Gene3D" id="3.40.1350.10">
    <property type="match status" value="1"/>
</dbReference>